<dbReference type="GO" id="GO:0000981">
    <property type="term" value="F:DNA-binding transcription factor activity, RNA polymerase II-specific"/>
    <property type="evidence" value="ECO:0007669"/>
    <property type="project" value="TreeGrafter"/>
</dbReference>
<dbReference type="Gene3D" id="3.30.160.60">
    <property type="entry name" value="Classic Zinc Finger"/>
    <property type="match status" value="5"/>
</dbReference>
<name>A0A7M5VA54_9CNID</name>
<sequence>MSVKLGIKRIIDSCKSKDDVHFYKVEWNDCWLHQDVLTCWKELIENYKKTQELNVQVKQENGELNNVNQESCTLCNLEPDTQSLPEAHTTNVHAAASSAQQISNMINKKSRDGKSFFLLSPNTVKLRTAKPTGEGIKRKDPGTITYSCWQCGMKFKSFKTFKLHQRAHEKENGEHLICITCKKRFTSLEALNKHKQLHTSSLNFTTTTTDKVSNDSELCCKICQRKFTTKEALDVHTKLHVNLIRRFNATSLKEILNRSKKNFENRKTGSVSIVHRLNDIVQRLPIPKDPGSAGPSNNHLNFPIDEAGRPEEGALPGVSEFTPEVLENARHYIKAVSKRRKEDTLRRIIENQTQEEPIKHSAHTIGVDVELNRSEESIPIIGKEGERYYYQCKLCTKKFYNKFHHREHFNVHSGEMPYECEFCHKRFAQRSGWNRHIKLHHKYEVFEGPIPYSHSERSDHPRVKRQKLEDNHLASAPTMATTPLAVTPTVATQRFVPIAPYPHNINVMQPMTSFPAGAIPLSPAILSPDRFPKNLENALPAGTVLIRAPPPPGTVAGPLPPKTIQILQPAQMTPTVFVQPGPSLIPTQSPDQSQTVQMMNSPIPTSEPVIDPKIMVAISKSHEGFAGSKTLSAEFSTGAKFQCKKVKTMDGRVIFMIRVIDNGDLTTGISTSTSDTDHEKKSEFAYILDPVGQVEARIFVSDHPGGDWVDFPLDNIANGIMLERIQCYDDKNRRGPKPRHYNATGAPSSDSSGGSKNILDDIHGKEVIEKALINHNGALEVENSIEESVAKSLREEKAAKDKNGSLVTHGRSFRSGKEKKFTCNVCSRKFLAQAHLNDHMLIHTGEFPFKCMFCSRPFRHKSGLNSHHKRHIQNGVFDRPISCKEPNKKKPRNSTKTRTDGANQATEGETSGQSSTTKSKRKGRPLKRKEAIPVTDLDQVMFKIKEEDLEDSFMLDNEKRETVTFDVQDVFECNFCVLTFPTRTAYLKHVNNVHKNPVTSPISNGDPLSDGEDGSGDPRYIQMSDFENTLLDMGAETQPSDPPSDAVEKISTFVDGMIPLDQIKEETPDY</sequence>
<dbReference type="FunFam" id="3.30.160.60:FF:000446">
    <property type="entry name" value="Zinc finger protein"/>
    <property type="match status" value="1"/>
</dbReference>
<feature type="region of interest" description="Disordered" evidence="6">
    <location>
        <begin position="731"/>
        <end position="757"/>
    </location>
</feature>
<keyword evidence="1" id="KW-0479">Metal-binding</keyword>
<dbReference type="PROSITE" id="PS00028">
    <property type="entry name" value="ZINC_FINGER_C2H2_1"/>
    <property type="match status" value="7"/>
</dbReference>
<feature type="region of interest" description="Disordered" evidence="6">
    <location>
        <begin position="863"/>
        <end position="932"/>
    </location>
</feature>
<evidence type="ECO:0000313" key="8">
    <source>
        <dbReference type="EnsemblMetazoa" id="CLYHEMP006225.2"/>
    </source>
</evidence>
<feature type="domain" description="C2H2-type" evidence="7">
    <location>
        <begin position="849"/>
        <end position="871"/>
    </location>
</feature>
<evidence type="ECO:0000256" key="3">
    <source>
        <dbReference type="ARBA" id="ARBA00022771"/>
    </source>
</evidence>
<evidence type="ECO:0000256" key="1">
    <source>
        <dbReference type="ARBA" id="ARBA00022723"/>
    </source>
</evidence>
<dbReference type="PROSITE" id="PS50157">
    <property type="entry name" value="ZINC_FINGER_C2H2_2"/>
    <property type="match status" value="7"/>
</dbReference>
<protein>
    <recommendedName>
        <fullName evidence="7">C2H2-type domain-containing protein</fullName>
    </recommendedName>
</protein>
<feature type="region of interest" description="Disordered" evidence="6">
    <location>
        <begin position="996"/>
        <end position="1018"/>
    </location>
</feature>
<dbReference type="GO" id="GO:0045944">
    <property type="term" value="P:positive regulation of transcription by RNA polymerase II"/>
    <property type="evidence" value="ECO:0007669"/>
    <property type="project" value="UniProtKB-ARBA"/>
</dbReference>
<dbReference type="SUPFAM" id="SSF57667">
    <property type="entry name" value="beta-beta-alpha zinc fingers"/>
    <property type="match status" value="3"/>
</dbReference>
<feature type="domain" description="C2H2-type" evidence="7">
    <location>
        <begin position="176"/>
        <end position="203"/>
    </location>
</feature>
<feature type="compositionally biased region" description="Basic residues" evidence="6">
    <location>
        <begin position="863"/>
        <end position="872"/>
    </location>
</feature>
<dbReference type="InterPro" id="IPR050329">
    <property type="entry name" value="GLI_C2H2-zinc-finger"/>
</dbReference>
<dbReference type="RefSeq" id="XP_066926045.1">
    <property type="nucleotide sequence ID" value="XM_067069944.1"/>
</dbReference>
<dbReference type="GO" id="GO:0000978">
    <property type="term" value="F:RNA polymerase II cis-regulatory region sequence-specific DNA binding"/>
    <property type="evidence" value="ECO:0007669"/>
    <property type="project" value="TreeGrafter"/>
</dbReference>
<dbReference type="Pfam" id="PF00096">
    <property type="entry name" value="zf-C2H2"/>
    <property type="match status" value="1"/>
</dbReference>
<dbReference type="OrthoDB" id="654211at2759"/>
<evidence type="ECO:0000256" key="2">
    <source>
        <dbReference type="ARBA" id="ARBA00022737"/>
    </source>
</evidence>
<keyword evidence="2" id="KW-0677">Repeat</keyword>
<dbReference type="FunFam" id="3.30.160.60:FF:000110">
    <property type="entry name" value="Zinc finger protein-like"/>
    <property type="match status" value="1"/>
</dbReference>
<dbReference type="GO" id="GO:0008270">
    <property type="term" value="F:zinc ion binding"/>
    <property type="evidence" value="ECO:0007669"/>
    <property type="project" value="UniProtKB-KW"/>
</dbReference>
<dbReference type="EnsemblMetazoa" id="CLYHEMT006225.2">
    <property type="protein sequence ID" value="CLYHEMP006225.2"/>
    <property type="gene ID" value="CLYHEMG006225"/>
</dbReference>
<dbReference type="GO" id="GO:0005634">
    <property type="term" value="C:nucleus"/>
    <property type="evidence" value="ECO:0007669"/>
    <property type="project" value="UniProtKB-ARBA"/>
</dbReference>
<dbReference type="AlphaFoldDB" id="A0A7M5VA54"/>
<reference evidence="8" key="1">
    <citation type="submission" date="2021-01" db="UniProtKB">
        <authorList>
            <consortium name="EnsemblMetazoa"/>
        </authorList>
    </citation>
    <scope>IDENTIFICATION</scope>
</reference>
<feature type="domain" description="C2H2-type" evidence="7">
    <location>
        <begin position="390"/>
        <end position="417"/>
    </location>
</feature>
<feature type="compositionally biased region" description="Polar residues" evidence="6">
    <location>
        <begin position="896"/>
        <end position="905"/>
    </location>
</feature>
<organism evidence="8 9">
    <name type="scientific">Clytia hemisphaerica</name>
    <dbReference type="NCBI Taxonomy" id="252671"/>
    <lineage>
        <taxon>Eukaryota</taxon>
        <taxon>Metazoa</taxon>
        <taxon>Cnidaria</taxon>
        <taxon>Hydrozoa</taxon>
        <taxon>Hydroidolina</taxon>
        <taxon>Leptothecata</taxon>
        <taxon>Obeliida</taxon>
        <taxon>Clytiidae</taxon>
        <taxon>Clytia</taxon>
    </lineage>
</organism>
<dbReference type="PANTHER" id="PTHR19818">
    <property type="entry name" value="ZINC FINGER PROTEIN ZIC AND GLI"/>
    <property type="match status" value="1"/>
</dbReference>
<dbReference type="InterPro" id="IPR036236">
    <property type="entry name" value="Znf_C2H2_sf"/>
</dbReference>
<feature type="compositionally biased region" description="Low complexity" evidence="6">
    <location>
        <begin position="906"/>
        <end position="917"/>
    </location>
</feature>
<accession>A0A7M5VA54</accession>
<evidence type="ECO:0000256" key="6">
    <source>
        <dbReference type="SAM" id="MobiDB-lite"/>
    </source>
</evidence>
<dbReference type="SMART" id="SM00355">
    <property type="entry name" value="ZnF_C2H2"/>
    <property type="match status" value="8"/>
</dbReference>
<feature type="domain" description="C2H2-type" evidence="7">
    <location>
        <begin position="821"/>
        <end position="848"/>
    </location>
</feature>
<feature type="domain" description="C2H2-type" evidence="7">
    <location>
        <begin position="218"/>
        <end position="240"/>
    </location>
</feature>
<feature type="domain" description="C2H2-type" evidence="7">
    <location>
        <begin position="418"/>
        <end position="440"/>
    </location>
</feature>
<dbReference type="PANTHER" id="PTHR19818:SF139">
    <property type="entry name" value="PAIR-RULE PROTEIN ODD-PAIRED"/>
    <property type="match status" value="1"/>
</dbReference>
<feature type="compositionally biased region" description="Polar residues" evidence="6">
    <location>
        <begin position="745"/>
        <end position="755"/>
    </location>
</feature>
<keyword evidence="3 5" id="KW-0863">Zinc-finger</keyword>
<proteinExistence type="predicted"/>
<feature type="domain" description="C2H2-type" evidence="7">
    <location>
        <begin position="146"/>
        <end position="173"/>
    </location>
</feature>
<dbReference type="GeneID" id="136813425"/>
<keyword evidence="9" id="KW-1185">Reference proteome</keyword>
<feature type="compositionally biased region" description="Basic residues" evidence="6">
    <location>
        <begin position="918"/>
        <end position="927"/>
    </location>
</feature>
<evidence type="ECO:0000313" key="9">
    <source>
        <dbReference type="Proteomes" id="UP000594262"/>
    </source>
</evidence>
<evidence type="ECO:0000256" key="5">
    <source>
        <dbReference type="PROSITE-ProRule" id="PRU00042"/>
    </source>
</evidence>
<keyword evidence="4" id="KW-0862">Zinc</keyword>
<dbReference type="InterPro" id="IPR013087">
    <property type="entry name" value="Znf_C2H2_type"/>
</dbReference>
<dbReference type="Proteomes" id="UP000594262">
    <property type="component" value="Unplaced"/>
</dbReference>
<evidence type="ECO:0000256" key="4">
    <source>
        <dbReference type="ARBA" id="ARBA00022833"/>
    </source>
</evidence>
<evidence type="ECO:0000259" key="7">
    <source>
        <dbReference type="PROSITE" id="PS50157"/>
    </source>
</evidence>